<dbReference type="InterPro" id="IPR054832">
    <property type="entry name" value="transpos_IS91"/>
</dbReference>
<dbReference type="InterPro" id="IPR026889">
    <property type="entry name" value="Zn_Tnp"/>
</dbReference>
<name>A0ABS1TEH3_9CLOT</name>
<dbReference type="Proteomes" id="UP000632377">
    <property type="component" value="Unassembled WGS sequence"/>
</dbReference>
<keyword evidence="4" id="KW-1185">Reference proteome</keyword>
<feature type="domain" description="Transposase zinc-binding" evidence="2">
    <location>
        <begin position="7"/>
        <end position="96"/>
    </location>
</feature>
<dbReference type="PANTHER" id="PTHR37023">
    <property type="entry name" value="TRANSPOSASE"/>
    <property type="match status" value="1"/>
</dbReference>
<evidence type="ECO:0000313" key="4">
    <source>
        <dbReference type="Proteomes" id="UP000632377"/>
    </source>
</evidence>
<sequence length="393" mass="45539">MIEVQNIFQQFGSRYRQNHKLPLNQLKAMSSIEACRTSALGGHVDKCDECGHTRISYNSCRNRHCPKCQSLAREQWLENRKADLLSVAYFHVVFTLPSELSAIALRNQEVVYKILFRAVSETLLELALNPKYLGAQVGITALLHTWGQNLMFHPHIHCIVPSGGLSASGVRWINSKKKFFIPVRVLSKKFKGKFIAYLQNAYFSKELKFMGEIEELSKADVFLYVMEGLRQKDWVVYCKAPFKTAEYVLQYLGRYTHRVAISNNRIVSCENGFVTYKWRDYRDNKDKLMTVPSEEFIRRFLMHILPDKFVKIRHYGILGNRNRKTKLKDCKRLTNTKTTMSLERNKRLSVEELILKIWGKDISKCPCCEIGIMKRTASLRPTACSHPVKIKTS</sequence>
<dbReference type="EMBL" id="JAESWC010000018">
    <property type="protein sequence ID" value="MBL4937745.1"/>
    <property type="molecule type" value="Genomic_DNA"/>
</dbReference>
<feature type="domain" description="Transposase IS801/IS1294" evidence="1">
    <location>
        <begin position="138"/>
        <end position="322"/>
    </location>
</feature>
<gene>
    <name evidence="3" type="ORF">JK636_18735</name>
</gene>
<comment type="caution">
    <text evidence="3">The sequence shown here is derived from an EMBL/GenBank/DDBJ whole genome shotgun (WGS) entry which is preliminary data.</text>
</comment>
<evidence type="ECO:0000259" key="2">
    <source>
        <dbReference type="Pfam" id="PF14319"/>
    </source>
</evidence>
<dbReference type="RefSeq" id="WP_202750495.1">
    <property type="nucleotide sequence ID" value="NZ_JAESWC010000018.1"/>
</dbReference>
<protein>
    <submittedName>
        <fullName evidence="3">IS91 family transposase</fullName>
    </submittedName>
</protein>
<organism evidence="3 4">
    <name type="scientific">Clostridium rhizosphaerae</name>
    <dbReference type="NCBI Taxonomy" id="2803861"/>
    <lineage>
        <taxon>Bacteria</taxon>
        <taxon>Bacillati</taxon>
        <taxon>Bacillota</taxon>
        <taxon>Clostridia</taxon>
        <taxon>Eubacteriales</taxon>
        <taxon>Clostridiaceae</taxon>
        <taxon>Clostridium</taxon>
    </lineage>
</organism>
<proteinExistence type="predicted"/>
<dbReference type="Pfam" id="PF14319">
    <property type="entry name" value="Zn_Tnp_IS91"/>
    <property type="match status" value="1"/>
</dbReference>
<dbReference type="PANTHER" id="PTHR37023:SF1">
    <property type="entry name" value="ISSOD25 TRANSPOSASE TNPA_ISSOD25"/>
    <property type="match status" value="1"/>
</dbReference>
<dbReference type="InterPro" id="IPR007069">
    <property type="entry name" value="Transposase_32"/>
</dbReference>
<evidence type="ECO:0000313" key="3">
    <source>
        <dbReference type="EMBL" id="MBL4937745.1"/>
    </source>
</evidence>
<dbReference type="NCBIfam" id="NF033538">
    <property type="entry name" value="transpos_IS91"/>
    <property type="match status" value="1"/>
</dbReference>
<evidence type="ECO:0000259" key="1">
    <source>
        <dbReference type="Pfam" id="PF04986"/>
    </source>
</evidence>
<accession>A0ABS1TEH3</accession>
<dbReference type="Pfam" id="PF04986">
    <property type="entry name" value="Y2_Tnp"/>
    <property type="match status" value="1"/>
</dbReference>
<reference evidence="3 4" key="1">
    <citation type="submission" date="2021-01" db="EMBL/GenBank/DDBJ databases">
        <title>Genome public.</title>
        <authorList>
            <person name="Liu C."/>
            <person name="Sun Q."/>
        </authorList>
    </citation>
    <scope>NUCLEOTIDE SEQUENCE [LARGE SCALE GENOMIC DNA]</scope>
    <source>
        <strain evidence="3 4">YIM B02515</strain>
    </source>
</reference>